<gene>
    <name evidence="2" type="ORF">AUR64_08080</name>
</gene>
<evidence type="ECO:0000259" key="1">
    <source>
        <dbReference type="Pfam" id="PF18545"/>
    </source>
</evidence>
<name>A0A0W1RB69_9EURY</name>
<accession>A0A0W1RB69</accession>
<feature type="domain" description="Halobacterial output" evidence="1">
    <location>
        <begin position="30"/>
        <end position="101"/>
    </location>
</feature>
<keyword evidence="3" id="KW-1185">Reference proteome</keyword>
<reference evidence="2 3" key="1">
    <citation type="submission" date="2015-12" db="EMBL/GenBank/DDBJ databases">
        <title>Haloprofundus marisrubri gen. nov., sp. nov., an extremely halophilic archaeon isolated from the Discovery deep brine-seawater interface in the Red Sea.</title>
        <authorList>
            <person name="Zhang G."/>
            <person name="Stingl U."/>
            <person name="Rashid M."/>
        </authorList>
    </citation>
    <scope>NUCLEOTIDE SEQUENCE [LARGE SCALE GENOMIC DNA]</scope>
    <source>
        <strain evidence="2 3">SB9</strain>
    </source>
</reference>
<evidence type="ECO:0000313" key="3">
    <source>
        <dbReference type="Proteomes" id="UP000054387"/>
    </source>
</evidence>
<protein>
    <recommendedName>
        <fullName evidence="1">Halobacterial output domain-containing protein</fullName>
    </recommendedName>
</protein>
<dbReference type="AlphaFoldDB" id="A0A0W1RB69"/>
<dbReference type="RefSeq" id="WP_058580938.1">
    <property type="nucleotide sequence ID" value="NZ_LOPU01000017.1"/>
</dbReference>
<dbReference type="EMBL" id="LOPU01000017">
    <property type="protein sequence ID" value="KTG10614.1"/>
    <property type="molecule type" value="Genomic_DNA"/>
</dbReference>
<comment type="caution">
    <text evidence="2">The sequence shown here is derived from an EMBL/GenBank/DDBJ whole genome shotgun (WGS) entry which is preliminary data.</text>
</comment>
<dbReference type="InterPro" id="IPR040624">
    <property type="entry name" value="HalOD1"/>
</dbReference>
<evidence type="ECO:0000313" key="2">
    <source>
        <dbReference type="EMBL" id="KTG10614.1"/>
    </source>
</evidence>
<proteinExistence type="predicted"/>
<dbReference type="Proteomes" id="UP000054387">
    <property type="component" value="Unassembled WGS sequence"/>
</dbReference>
<organism evidence="2 3">
    <name type="scientific">Haloprofundus marisrubri</name>
    <dbReference type="NCBI Taxonomy" id="1514971"/>
    <lineage>
        <taxon>Archaea</taxon>
        <taxon>Methanobacteriati</taxon>
        <taxon>Methanobacteriota</taxon>
        <taxon>Stenosarchaea group</taxon>
        <taxon>Halobacteria</taxon>
        <taxon>Halobacteriales</taxon>
        <taxon>Haloferacaceae</taxon>
        <taxon>Haloprofundus</taxon>
    </lineage>
</organism>
<dbReference type="Pfam" id="PF18545">
    <property type="entry name" value="HalOD1"/>
    <property type="match status" value="1"/>
</dbReference>
<dbReference type="OrthoDB" id="198265at2157"/>
<dbReference type="STRING" id="1514971.AUR64_08080"/>
<sequence length="117" mass="12691">MTDHSPSHTGHSYDTDRYRQQHEAIVDPSETDLSFAVIDAIAAVEGVDPLDLDPFMHESINPDALNNLFAGTEKTSLGGSVAFEALSYTIVVESHGRITVYEQKDGGGRRTLAAGMR</sequence>